<name>A0A1R0H4I8_9FUNG</name>
<feature type="non-terminal residue" evidence="2">
    <location>
        <position position="31"/>
    </location>
</feature>
<keyword evidence="4" id="KW-1185">Reference proteome</keyword>
<evidence type="ECO:0000313" key="3">
    <source>
        <dbReference type="EMBL" id="OLY85477.1"/>
    </source>
</evidence>
<dbReference type="AlphaFoldDB" id="A0A1R0H4I8"/>
<organism evidence="2 4">
    <name type="scientific">Smittium mucronatum</name>
    <dbReference type="NCBI Taxonomy" id="133383"/>
    <lineage>
        <taxon>Eukaryota</taxon>
        <taxon>Fungi</taxon>
        <taxon>Fungi incertae sedis</taxon>
        <taxon>Zoopagomycota</taxon>
        <taxon>Kickxellomycotina</taxon>
        <taxon>Harpellomycetes</taxon>
        <taxon>Harpellales</taxon>
        <taxon>Legeriomycetaceae</taxon>
        <taxon>Smittium</taxon>
    </lineage>
</organism>
<comment type="caution">
    <text evidence="2">The sequence shown here is derived from an EMBL/GenBank/DDBJ whole genome shotgun (WGS) entry which is preliminary data.</text>
</comment>
<reference evidence="2" key="2">
    <citation type="submission" date="2017-01" db="EMBL/GenBank/DDBJ databases">
        <authorList>
            <person name="Mah S.A."/>
            <person name="Swanson W.J."/>
            <person name="Moy G.W."/>
            <person name="Vacquier V.D."/>
        </authorList>
    </citation>
    <scope>NUCLEOTIDE SEQUENCE</scope>
    <source>
        <strain evidence="2">ALG-7-W6</strain>
    </source>
</reference>
<dbReference type="EMBL" id="LSSL01000649">
    <property type="protein sequence ID" value="OLY84027.1"/>
    <property type="molecule type" value="Genomic_DNA"/>
</dbReference>
<evidence type="ECO:0000313" key="2">
    <source>
        <dbReference type="EMBL" id="OLY84027.1"/>
    </source>
</evidence>
<dbReference type="EMBL" id="LSSL01000099">
    <property type="protein sequence ID" value="OLY85477.1"/>
    <property type="molecule type" value="Genomic_DNA"/>
</dbReference>
<dbReference type="Proteomes" id="UP000187455">
    <property type="component" value="Unassembled WGS sequence"/>
</dbReference>
<accession>A0A1R0H4I8</accession>
<feature type="compositionally biased region" description="Polar residues" evidence="1">
    <location>
        <begin position="22"/>
        <end position="31"/>
    </location>
</feature>
<feature type="compositionally biased region" description="Basic and acidic residues" evidence="1">
    <location>
        <begin position="1"/>
        <end position="21"/>
    </location>
</feature>
<protein>
    <submittedName>
        <fullName evidence="2">Uncharacterized protein</fullName>
    </submittedName>
</protein>
<sequence>MKTEIKLEKFKTSAKRSERKNNIWTHRNSQN</sequence>
<feature type="region of interest" description="Disordered" evidence="1">
    <location>
        <begin position="1"/>
        <end position="31"/>
    </location>
</feature>
<reference evidence="2 4" key="1">
    <citation type="journal article" date="2016" name="Mol. Biol. Evol.">
        <title>Genome-Wide Survey of Gut Fungi (Harpellales) Reveals the First Horizontally Transferred Ubiquitin Gene from a Mosquito Host.</title>
        <authorList>
            <person name="Wang Y."/>
            <person name="White M.M."/>
            <person name="Kvist S."/>
            <person name="Moncalvo J.M."/>
        </authorList>
    </citation>
    <scope>NUCLEOTIDE SEQUENCE [LARGE SCALE GENOMIC DNA]</scope>
    <source>
        <strain evidence="2 4">ALG-7-W6</strain>
    </source>
</reference>
<gene>
    <name evidence="2" type="ORF">AYI68_g1815</name>
    <name evidence="3" type="ORF">AYI68_g328</name>
</gene>
<evidence type="ECO:0000313" key="4">
    <source>
        <dbReference type="Proteomes" id="UP000187455"/>
    </source>
</evidence>
<evidence type="ECO:0000256" key="1">
    <source>
        <dbReference type="SAM" id="MobiDB-lite"/>
    </source>
</evidence>
<proteinExistence type="predicted"/>